<comment type="similarity">
    <text evidence="1 10">Belongs to the class-I aminoacyl-tRNA synthetase family.</text>
</comment>
<comment type="caution">
    <text evidence="12">The sequence shown here is derived from an EMBL/GenBank/DDBJ whole genome shotgun (WGS) entry which is preliminary data.</text>
</comment>
<evidence type="ECO:0000256" key="7">
    <source>
        <dbReference type="ARBA" id="ARBA00023146"/>
    </source>
</evidence>
<evidence type="ECO:0000256" key="4">
    <source>
        <dbReference type="ARBA" id="ARBA00022741"/>
    </source>
</evidence>
<dbReference type="Proteomes" id="UP001212152">
    <property type="component" value="Unassembled WGS sequence"/>
</dbReference>
<evidence type="ECO:0000256" key="8">
    <source>
        <dbReference type="ARBA" id="ARBA00047364"/>
    </source>
</evidence>
<evidence type="ECO:0000256" key="3">
    <source>
        <dbReference type="ARBA" id="ARBA00022598"/>
    </source>
</evidence>
<proteinExistence type="inferred from homology"/>
<dbReference type="SUPFAM" id="SSF52374">
    <property type="entry name" value="Nucleotidylyl transferase"/>
    <property type="match status" value="1"/>
</dbReference>
<evidence type="ECO:0000256" key="10">
    <source>
        <dbReference type="RuleBase" id="RU363039"/>
    </source>
</evidence>
<dbReference type="GO" id="GO:0005739">
    <property type="term" value="C:mitochondrion"/>
    <property type="evidence" value="ECO:0007669"/>
    <property type="project" value="UniProtKB-ARBA"/>
</dbReference>
<dbReference type="InterPro" id="IPR014729">
    <property type="entry name" value="Rossmann-like_a/b/a_fold"/>
</dbReference>
<dbReference type="InterPro" id="IPR033911">
    <property type="entry name" value="MetRS_core"/>
</dbReference>
<evidence type="ECO:0000259" key="11">
    <source>
        <dbReference type="Pfam" id="PF09334"/>
    </source>
</evidence>
<dbReference type="SUPFAM" id="SSF47323">
    <property type="entry name" value="Anticodon-binding domain of a subclass of class I aminoacyl-tRNA synthetases"/>
    <property type="match status" value="1"/>
</dbReference>
<dbReference type="Pfam" id="PF09334">
    <property type="entry name" value="tRNA-synt_1g"/>
    <property type="match status" value="1"/>
</dbReference>
<evidence type="ECO:0000256" key="5">
    <source>
        <dbReference type="ARBA" id="ARBA00022840"/>
    </source>
</evidence>
<dbReference type="CDD" id="cd00814">
    <property type="entry name" value="MetRS_core"/>
    <property type="match status" value="1"/>
</dbReference>
<keyword evidence="6 10" id="KW-0648">Protein biosynthesis</keyword>
<keyword evidence="4 10" id="KW-0547">Nucleotide-binding</keyword>
<comment type="catalytic activity">
    <reaction evidence="8">
        <text>tRNA(Met) + L-methionine + ATP = L-methionyl-tRNA(Met) + AMP + diphosphate</text>
        <dbReference type="Rhea" id="RHEA:13481"/>
        <dbReference type="Rhea" id="RHEA-COMP:9667"/>
        <dbReference type="Rhea" id="RHEA-COMP:9698"/>
        <dbReference type="ChEBI" id="CHEBI:30616"/>
        <dbReference type="ChEBI" id="CHEBI:33019"/>
        <dbReference type="ChEBI" id="CHEBI:57844"/>
        <dbReference type="ChEBI" id="CHEBI:78442"/>
        <dbReference type="ChEBI" id="CHEBI:78530"/>
        <dbReference type="ChEBI" id="CHEBI:456215"/>
        <dbReference type="EC" id="6.1.1.10"/>
    </reaction>
</comment>
<protein>
    <recommendedName>
        <fullName evidence="9">Probable methionine--tRNA ligase, mitochondrial</fullName>
        <ecNumber evidence="2">6.1.1.10</ecNumber>
    </recommendedName>
</protein>
<evidence type="ECO:0000256" key="9">
    <source>
        <dbReference type="ARBA" id="ARBA00068817"/>
    </source>
</evidence>
<keyword evidence="3 10" id="KW-0436">Ligase</keyword>
<dbReference type="PANTHER" id="PTHR43326">
    <property type="entry name" value="METHIONYL-TRNA SYNTHETASE"/>
    <property type="match status" value="1"/>
</dbReference>
<dbReference type="PRINTS" id="PR01041">
    <property type="entry name" value="TRNASYNTHMET"/>
</dbReference>
<keyword evidence="13" id="KW-1185">Reference proteome</keyword>
<dbReference type="Gene3D" id="1.10.730.10">
    <property type="entry name" value="Isoleucyl-tRNA Synthetase, Domain 1"/>
    <property type="match status" value="1"/>
</dbReference>
<feature type="domain" description="Methionyl/Leucyl tRNA synthetase" evidence="11">
    <location>
        <begin position="65"/>
        <end position="433"/>
    </location>
</feature>
<dbReference type="GO" id="GO:0005524">
    <property type="term" value="F:ATP binding"/>
    <property type="evidence" value="ECO:0007669"/>
    <property type="project" value="UniProtKB-KW"/>
</dbReference>
<organism evidence="12 13">
    <name type="scientific">Geranomyces variabilis</name>
    <dbReference type="NCBI Taxonomy" id="109894"/>
    <lineage>
        <taxon>Eukaryota</taxon>
        <taxon>Fungi</taxon>
        <taxon>Fungi incertae sedis</taxon>
        <taxon>Chytridiomycota</taxon>
        <taxon>Chytridiomycota incertae sedis</taxon>
        <taxon>Chytridiomycetes</taxon>
        <taxon>Spizellomycetales</taxon>
        <taxon>Powellomycetaceae</taxon>
        <taxon>Geranomyces</taxon>
    </lineage>
</organism>
<dbReference type="InterPro" id="IPR023457">
    <property type="entry name" value="Met-tRNA_synth_2"/>
</dbReference>
<evidence type="ECO:0000256" key="2">
    <source>
        <dbReference type="ARBA" id="ARBA00012838"/>
    </source>
</evidence>
<keyword evidence="7 10" id="KW-0030">Aminoacyl-tRNA synthetase</keyword>
<dbReference type="NCBIfam" id="TIGR00398">
    <property type="entry name" value="metG"/>
    <property type="match status" value="1"/>
</dbReference>
<dbReference type="AlphaFoldDB" id="A0AAD5XLB5"/>
<accession>A0AAD5XLB5</accession>
<dbReference type="FunFam" id="2.170.220.10:FF:000001">
    <property type="entry name" value="methionine--tRNA ligase, mitochondrial"/>
    <property type="match status" value="1"/>
</dbReference>
<evidence type="ECO:0000256" key="1">
    <source>
        <dbReference type="ARBA" id="ARBA00005594"/>
    </source>
</evidence>
<dbReference type="EC" id="6.1.1.10" evidence="2"/>
<evidence type="ECO:0000313" key="13">
    <source>
        <dbReference type="Proteomes" id="UP001212152"/>
    </source>
</evidence>
<keyword evidence="5 10" id="KW-0067">ATP-binding</keyword>
<dbReference type="GO" id="GO:0006431">
    <property type="term" value="P:methionyl-tRNA aminoacylation"/>
    <property type="evidence" value="ECO:0007669"/>
    <property type="project" value="InterPro"/>
</dbReference>
<reference evidence="12" key="1">
    <citation type="submission" date="2020-05" db="EMBL/GenBank/DDBJ databases">
        <title>Phylogenomic resolution of chytrid fungi.</title>
        <authorList>
            <person name="Stajich J.E."/>
            <person name="Amses K."/>
            <person name="Simmons R."/>
            <person name="Seto K."/>
            <person name="Myers J."/>
            <person name="Bonds A."/>
            <person name="Quandt C.A."/>
            <person name="Barry K."/>
            <person name="Liu P."/>
            <person name="Grigoriev I."/>
            <person name="Longcore J.E."/>
            <person name="James T.Y."/>
        </authorList>
    </citation>
    <scope>NUCLEOTIDE SEQUENCE</scope>
    <source>
        <strain evidence="12">JEL0379</strain>
    </source>
</reference>
<evidence type="ECO:0000256" key="6">
    <source>
        <dbReference type="ARBA" id="ARBA00022917"/>
    </source>
</evidence>
<dbReference type="InterPro" id="IPR009080">
    <property type="entry name" value="tRNAsynth_Ia_anticodon-bd"/>
</dbReference>
<dbReference type="Gene3D" id="2.170.220.10">
    <property type="match status" value="1"/>
</dbReference>
<name>A0AAD5XLB5_9FUNG</name>
<dbReference type="InterPro" id="IPR015413">
    <property type="entry name" value="Methionyl/Leucyl_tRNA_Synth"/>
</dbReference>
<dbReference type="GO" id="GO:0004825">
    <property type="term" value="F:methionine-tRNA ligase activity"/>
    <property type="evidence" value="ECO:0007669"/>
    <property type="project" value="UniProtKB-EC"/>
</dbReference>
<dbReference type="EMBL" id="JADGJQ010000131">
    <property type="protein sequence ID" value="KAJ3167814.1"/>
    <property type="molecule type" value="Genomic_DNA"/>
</dbReference>
<dbReference type="PANTHER" id="PTHR43326:SF1">
    <property type="entry name" value="METHIONINE--TRNA LIGASE, MITOCHONDRIAL"/>
    <property type="match status" value="1"/>
</dbReference>
<dbReference type="Gene3D" id="3.40.50.620">
    <property type="entry name" value="HUPs"/>
    <property type="match status" value="1"/>
</dbReference>
<dbReference type="InterPro" id="IPR014758">
    <property type="entry name" value="Met-tRNA_synth"/>
</dbReference>
<gene>
    <name evidence="12" type="primary">MSM1</name>
    <name evidence="12" type="ORF">HDU87_001437</name>
</gene>
<evidence type="ECO:0000313" key="12">
    <source>
        <dbReference type="EMBL" id="KAJ3167814.1"/>
    </source>
</evidence>
<sequence length="592" mass="65809">MSLAPARALQLVHQIGCVTVAARTAHVAATRCLLQALPSVARLHASARCRSEATGSSAALKSPRFVTTPIFYANAVPHIGHLYSTVLADSLKRVYELQGYPTVFSTGTDEHGQKIQQAAEDSAVEPGVFCDGISAKFKALFEAANISYTDYVRTTEPRHKRAVAFLWTELKNRGYIYKGEHAGWYCVSDETFYSQSQVESIIDPKTRQPQMISKESRRPVVWTTEENYMFRLSGFQDKLLHWLEANPEAIIPASQYRDVRNTLRSPLPDLSISRLAKRVSWGIPVPEDPDHVIYVWLDALANYLTVLGYPWTPNNPEPNLRAAWPAHVHVVGKDIVKFHAIYWPAFLMAAGLEPPKRIVSHAHWLMGHEKMSKSKGNVVDPERLLKTYGVDAVRYFLMRDGGIANDADFSERAISQRYKHDLAGQLGNLSLRCVAPRINPTMTATTTPSQSSPYHPAELALLTKLHALPAVVAAHYDAVDFASALETVFDAVAEANRAWVAAEPWKMGPTDPRLRTAVYLAMETVRIAAVAMLPVMPGKMNEMLDNLGVQRDERSWANVGVGKRWAAGPEGKRDVALKADVVPPFPNFKQKK</sequence>